<feature type="compositionally biased region" description="Polar residues" evidence="1">
    <location>
        <begin position="67"/>
        <end position="81"/>
    </location>
</feature>
<feature type="compositionally biased region" description="Pro residues" evidence="1">
    <location>
        <begin position="397"/>
        <end position="409"/>
    </location>
</feature>
<organism evidence="2 3">
    <name type="scientific">Gossypium arboreum</name>
    <name type="common">Tree cotton</name>
    <name type="synonym">Gossypium nanking</name>
    <dbReference type="NCBI Taxonomy" id="29729"/>
    <lineage>
        <taxon>Eukaryota</taxon>
        <taxon>Viridiplantae</taxon>
        <taxon>Streptophyta</taxon>
        <taxon>Embryophyta</taxon>
        <taxon>Tracheophyta</taxon>
        <taxon>Spermatophyta</taxon>
        <taxon>Magnoliopsida</taxon>
        <taxon>eudicotyledons</taxon>
        <taxon>Gunneridae</taxon>
        <taxon>Pentapetalae</taxon>
        <taxon>rosids</taxon>
        <taxon>malvids</taxon>
        <taxon>Malvales</taxon>
        <taxon>Malvaceae</taxon>
        <taxon>Malvoideae</taxon>
        <taxon>Gossypium</taxon>
    </lineage>
</organism>
<feature type="compositionally biased region" description="Polar residues" evidence="1">
    <location>
        <begin position="413"/>
        <end position="424"/>
    </location>
</feature>
<feature type="compositionally biased region" description="Basic and acidic residues" evidence="1">
    <location>
        <begin position="823"/>
        <end position="858"/>
    </location>
</feature>
<feature type="compositionally biased region" description="Polar residues" evidence="1">
    <location>
        <begin position="357"/>
        <end position="372"/>
    </location>
</feature>
<feature type="compositionally biased region" description="Low complexity" evidence="1">
    <location>
        <begin position="183"/>
        <end position="197"/>
    </location>
</feature>
<feature type="compositionally biased region" description="Low complexity" evidence="1">
    <location>
        <begin position="245"/>
        <end position="255"/>
    </location>
</feature>
<feature type="region of interest" description="Disordered" evidence="1">
    <location>
        <begin position="812"/>
        <end position="858"/>
    </location>
</feature>
<dbReference type="Proteomes" id="UP001358586">
    <property type="component" value="Chromosome 7"/>
</dbReference>
<gene>
    <name evidence="2" type="ORF">PVK06_025114</name>
</gene>
<dbReference type="Gene3D" id="1.10.287.110">
    <property type="entry name" value="DnaJ domain"/>
    <property type="match status" value="1"/>
</dbReference>
<feature type="region of interest" description="Disordered" evidence="1">
    <location>
        <begin position="500"/>
        <end position="628"/>
    </location>
</feature>
<feature type="compositionally biased region" description="Polar residues" evidence="1">
    <location>
        <begin position="198"/>
        <end position="213"/>
    </location>
</feature>
<evidence type="ECO:0000313" key="3">
    <source>
        <dbReference type="Proteomes" id="UP001358586"/>
    </source>
</evidence>
<feature type="region of interest" description="Disordered" evidence="1">
    <location>
        <begin position="183"/>
        <end position="216"/>
    </location>
</feature>
<feature type="compositionally biased region" description="Polar residues" evidence="1">
    <location>
        <begin position="27"/>
        <end position="36"/>
    </location>
</feature>
<evidence type="ECO:0000313" key="2">
    <source>
        <dbReference type="EMBL" id="KAK5820069.1"/>
    </source>
</evidence>
<feature type="compositionally biased region" description="Basic and acidic residues" evidence="1">
    <location>
        <begin position="502"/>
        <end position="628"/>
    </location>
</feature>
<feature type="region of interest" description="Disordered" evidence="1">
    <location>
        <begin position="1"/>
        <end position="90"/>
    </location>
</feature>
<comment type="caution">
    <text evidence="2">The sequence shown here is derived from an EMBL/GenBank/DDBJ whole genome shotgun (WGS) entry which is preliminary data.</text>
</comment>
<dbReference type="InterPro" id="IPR036869">
    <property type="entry name" value="J_dom_sf"/>
</dbReference>
<sequence>MDDFPGLLAKDFGVKPQGKSAPMAPSKNPSSGSNYGFGSDFTRSSYGNSKSSSNSIFDDDGYRGQPKYSSESRATSAQTPSFDYDSFFKDPKPPVFDKPVYDDDLFDGLPGIKSSSTAAKYDDVFAVSGSSPKHKSLTSSPLDALLGNLGRKETEMKSKSERVKAEKGAPLFDDLLAGFGQSNSAASARSTSESSRSQKLASNSSKTGPNLMQNPFVVLEPKLDPADLSTGLFADPPGVTSKLNGFGKSGVESSSGSGGVFDDIDPLDGLGKSVPLGSSEINKRGKDRSPLSTDSGQEAPVTKEQNHRDYENRTKKRMPSMDNFLDSHQPMFDMPSLSTDFHSSVGRATSPPPYMNVDSNATSSRVHSTPRSEVNFDASDDVWLTVSEIPLFTQPTSAPPPSRPPPSRPPRVSKTTAGSFSSTNAKMKVDDFSCFQNSTQYSQRSSQSTRAAANCSVTSQIDELEEFAMGRAWNNVEQAEGFPVDDFETSSVAAASAAAMKEAMDRAEAKFRHAKEMRERGNFKAARTKEADQMDKDERDMQDAFDREKQERLERERQQREMEEEEREQRRHELEREREEKEREQRSLEKERERVWEMERERERARQAVERATREARERAAAEARARAERVAVEKAAAEARERAERAAVQRAQTEARERAAAEARERAERAAAEAREREARESETRERAASAKAEAEARRRAERAAVERAAAEARERAAAEARQRAAASASASQQNNDNDLESFFSMGSRPSSAPRPRANILDPVFDGQNRGGPEVAKRTSVGSSSSMKKASSTTNIVDDLSSIFGAAASSSGEFQEVEGETEERRRARLERHQRTQERAAKALAEKNQRDLQVQREQAERHRISETLDVEIKRWAAGKEGNLRALLSTMQYVLWPECGWQPVSLTDLITAAAVKKAYRKATLCIHPDKVQQKGANLQQKYISEKVFDLLKEAWNKFNSEELF</sequence>
<feature type="compositionally biased region" description="Low complexity" evidence="1">
    <location>
        <begin position="44"/>
        <end position="55"/>
    </location>
</feature>
<protein>
    <recommendedName>
        <fullName evidence="4">Auxilin-related protein 2-like</fullName>
    </recommendedName>
</protein>
<dbReference type="EMBL" id="JARKNE010000007">
    <property type="protein sequence ID" value="KAK5820069.1"/>
    <property type="molecule type" value="Genomic_DNA"/>
</dbReference>
<evidence type="ECO:0008006" key="4">
    <source>
        <dbReference type="Google" id="ProtNLM"/>
    </source>
</evidence>
<dbReference type="PANTHER" id="PTHR23172:SF19">
    <property type="entry name" value="J DOMAIN-CONTAINING PROTEIN"/>
    <property type="match status" value="1"/>
</dbReference>
<accession>A0ABR0PFI8</accession>
<dbReference type="SUPFAM" id="SSF46565">
    <property type="entry name" value="Chaperone J-domain"/>
    <property type="match status" value="1"/>
</dbReference>
<feature type="region of interest" description="Disordered" evidence="1">
    <location>
        <begin position="390"/>
        <end position="424"/>
    </location>
</feature>
<reference evidence="2 3" key="1">
    <citation type="submission" date="2023-03" db="EMBL/GenBank/DDBJ databases">
        <title>WGS of Gossypium arboreum.</title>
        <authorList>
            <person name="Yu D."/>
        </authorList>
    </citation>
    <scope>NUCLEOTIDE SEQUENCE [LARGE SCALE GENOMIC DNA]</scope>
    <source>
        <tissue evidence="2">Leaf</tissue>
    </source>
</reference>
<feature type="compositionally biased region" description="Basic and acidic residues" evidence="1">
    <location>
        <begin position="641"/>
        <end position="724"/>
    </location>
</feature>
<feature type="region of interest" description="Disordered" evidence="1">
    <location>
        <begin position="229"/>
        <end position="373"/>
    </location>
</feature>
<name>A0ABR0PFI8_GOSAR</name>
<feature type="compositionally biased region" description="Basic and acidic residues" evidence="1">
    <location>
        <begin position="304"/>
        <end position="313"/>
    </location>
</feature>
<dbReference type="PANTHER" id="PTHR23172">
    <property type="entry name" value="AUXILIN/CYCLIN G-ASSOCIATED KINASE-RELATED"/>
    <property type="match status" value="1"/>
</dbReference>
<feature type="compositionally biased region" description="Low complexity" evidence="1">
    <location>
        <begin position="779"/>
        <end position="794"/>
    </location>
</feature>
<feature type="region of interest" description="Disordered" evidence="1">
    <location>
        <begin position="641"/>
        <end position="794"/>
    </location>
</feature>
<evidence type="ECO:0000256" key="1">
    <source>
        <dbReference type="SAM" id="MobiDB-lite"/>
    </source>
</evidence>
<keyword evidence="3" id="KW-1185">Reference proteome</keyword>
<proteinExistence type="predicted"/>